<dbReference type="Gene3D" id="2.60.34.10">
    <property type="entry name" value="Substrate Binding Domain Of DNAk, Chain A, domain 1"/>
    <property type="match status" value="1"/>
</dbReference>
<organism evidence="3 4">
    <name type="scientific">Lactuca saligna</name>
    <name type="common">Willowleaf lettuce</name>
    <dbReference type="NCBI Taxonomy" id="75948"/>
    <lineage>
        <taxon>Eukaryota</taxon>
        <taxon>Viridiplantae</taxon>
        <taxon>Streptophyta</taxon>
        <taxon>Embryophyta</taxon>
        <taxon>Tracheophyta</taxon>
        <taxon>Spermatophyta</taxon>
        <taxon>Magnoliopsida</taxon>
        <taxon>eudicotyledons</taxon>
        <taxon>Gunneridae</taxon>
        <taxon>Pentapetalae</taxon>
        <taxon>asterids</taxon>
        <taxon>campanulids</taxon>
        <taxon>Asterales</taxon>
        <taxon>Asteraceae</taxon>
        <taxon>Cichorioideae</taxon>
        <taxon>Cichorieae</taxon>
        <taxon>Lactucinae</taxon>
        <taxon>Lactuca</taxon>
    </lineage>
</organism>
<dbReference type="GO" id="GO:0005524">
    <property type="term" value="F:ATP binding"/>
    <property type="evidence" value="ECO:0007669"/>
    <property type="project" value="UniProtKB-KW"/>
</dbReference>
<dbReference type="EMBL" id="OX465084">
    <property type="protein sequence ID" value="CAI9298757.1"/>
    <property type="molecule type" value="Genomic_DNA"/>
</dbReference>
<keyword evidence="2" id="KW-0067">ATP-binding</keyword>
<evidence type="ECO:0000313" key="4">
    <source>
        <dbReference type="Proteomes" id="UP001177003"/>
    </source>
</evidence>
<dbReference type="Gene3D" id="1.20.1270.10">
    <property type="match status" value="1"/>
</dbReference>
<dbReference type="SUPFAM" id="SSF100920">
    <property type="entry name" value="Heat shock protein 70kD (HSP70), peptide-binding domain"/>
    <property type="match status" value="1"/>
</dbReference>
<protein>
    <recommendedName>
        <fullName evidence="5">Heat shock protein 70</fullName>
    </recommendedName>
</protein>
<dbReference type="PRINTS" id="PR00301">
    <property type="entry name" value="HEATSHOCK70"/>
</dbReference>
<sequence length="258" mass="29083">MLHDFFDGKELCKNINPYEAVAYGVAIMAENLSGETTKIVKEMMVYDVTPLSLGVQTKGDIMTVVIRRNTPIPAKISTILFTIVDNQSSGRIPVYQGERSKFTNNYLLGSFVVSGIPPAPKGVSVISVCFEIDDHGILTLTAKIVSTGMTEKLTVTNYGGILSKQEVDKMMKDAEKFKLEDQQFKRKAQAYNGLDDGIHYLREKIRSNDVPPKDLNNMHYALAEMMQWLSQGRVAEVEEIERRMKYLVNLVCRFIFPN</sequence>
<dbReference type="PANTHER" id="PTHR19375">
    <property type="entry name" value="HEAT SHOCK PROTEIN 70KDA"/>
    <property type="match status" value="1"/>
</dbReference>
<proteinExistence type="predicted"/>
<dbReference type="InterPro" id="IPR029047">
    <property type="entry name" value="HSP70_peptide-bd_sf"/>
</dbReference>
<gene>
    <name evidence="3" type="ORF">LSALG_LOCUS37502</name>
</gene>
<dbReference type="AlphaFoldDB" id="A0AA35ZVR6"/>
<evidence type="ECO:0000256" key="1">
    <source>
        <dbReference type="ARBA" id="ARBA00022741"/>
    </source>
</evidence>
<dbReference type="Pfam" id="PF00012">
    <property type="entry name" value="HSP70"/>
    <property type="match status" value="1"/>
</dbReference>
<name>A0AA35ZVR6_LACSI</name>
<reference evidence="3" key="1">
    <citation type="submission" date="2023-04" db="EMBL/GenBank/DDBJ databases">
        <authorList>
            <person name="Vijverberg K."/>
            <person name="Xiong W."/>
            <person name="Schranz E."/>
        </authorList>
    </citation>
    <scope>NUCLEOTIDE SEQUENCE</scope>
</reference>
<evidence type="ECO:0000256" key="2">
    <source>
        <dbReference type="ARBA" id="ARBA00022840"/>
    </source>
</evidence>
<dbReference type="Proteomes" id="UP001177003">
    <property type="component" value="Chromosome 8"/>
</dbReference>
<dbReference type="GO" id="GO:0140662">
    <property type="term" value="F:ATP-dependent protein folding chaperone"/>
    <property type="evidence" value="ECO:0007669"/>
    <property type="project" value="InterPro"/>
</dbReference>
<evidence type="ECO:0000313" key="3">
    <source>
        <dbReference type="EMBL" id="CAI9298757.1"/>
    </source>
</evidence>
<keyword evidence="4" id="KW-1185">Reference proteome</keyword>
<dbReference type="InterPro" id="IPR029048">
    <property type="entry name" value="HSP70_C_sf"/>
</dbReference>
<keyword evidence="1" id="KW-0547">Nucleotide-binding</keyword>
<dbReference type="InterPro" id="IPR013126">
    <property type="entry name" value="Hsp_70_fam"/>
</dbReference>
<evidence type="ECO:0008006" key="5">
    <source>
        <dbReference type="Google" id="ProtNLM"/>
    </source>
</evidence>
<accession>A0AA35ZVR6</accession>